<organism evidence="1">
    <name type="scientific">Siphoviridae sp. ct96x5</name>
    <dbReference type="NCBI Taxonomy" id="2825367"/>
    <lineage>
        <taxon>Viruses</taxon>
        <taxon>Duplodnaviria</taxon>
        <taxon>Heunggongvirae</taxon>
        <taxon>Uroviricota</taxon>
        <taxon>Caudoviricetes</taxon>
    </lineage>
</organism>
<protein>
    <submittedName>
        <fullName evidence="1">Uncharacterized protein</fullName>
    </submittedName>
</protein>
<name>A0A8S5PSI5_9CAUD</name>
<dbReference type="EMBL" id="BK015488">
    <property type="protein sequence ID" value="DAE09453.1"/>
    <property type="molecule type" value="Genomic_DNA"/>
</dbReference>
<sequence length="148" mass="17109">MCKWYYLCTYSFDPDITVVGPFDSDVECFQAADRDASKEYNDSIKNGIHCCMRSDHQTFKITLEESTPENDVTTWSVFSISIDEPQYVLKRNIRTSRVPLYISLDECADTACLAAAKRFDFEAASAEQERIFKEYGDFYKIVEVVEKE</sequence>
<evidence type="ECO:0000313" key="1">
    <source>
        <dbReference type="EMBL" id="DAE09453.1"/>
    </source>
</evidence>
<proteinExistence type="predicted"/>
<reference evidence="1" key="1">
    <citation type="journal article" date="2021" name="Proc. Natl. Acad. Sci. U.S.A.">
        <title>A Catalog of Tens of Thousands of Viruses from Human Metagenomes Reveals Hidden Associations with Chronic Diseases.</title>
        <authorList>
            <person name="Tisza M.J."/>
            <person name="Buck C.B."/>
        </authorList>
    </citation>
    <scope>NUCLEOTIDE SEQUENCE</scope>
    <source>
        <strain evidence="1">Ct96x5</strain>
    </source>
</reference>
<accession>A0A8S5PSI5</accession>